<evidence type="ECO:0000313" key="2">
    <source>
        <dbReference type="EMBL" id="PWS39180.1"/>
    </source>
</evidence>
<evidence type="ECO:0000256" key="1">
    <source>
        <dbReference type="SAM" id="Phobius"/>
    </source>
</evidence>
<dbReference type="PANTHER" id="PTHR41795">
    <property type="entry name" value="EXOPOLYSACCHARIDE SYNTHESIS PROTEIN"/>
    <property type="match status" value="1"/>
</dbReference>
<feature type="transmembrane region" description="Helical" evidence="1">
    <location>
        <begin position="163"/>
        <end position="181"/>
    </location>
</feature>
<feature type="transmembrane region" description="Helical" evidence="1">
    <location>
        <begin position="95"/>
        <end position="116"/>
    </location>
</feature>
<gene>
    <name evidence="2" type="ORF">DFH01_08070</name>
</gene>
<reference evidence="3" key="1">
    <citation type="submission" date="2018-05" db="EMBL/GenBank/DDBJ databases">
        <authorList>
            <person name="Du Z."/>
            <person name="Wang X."/>
        </authorList>
    </citation>
    <scope>NUCLEOTIDE SEQUENCE [LARGE SCALE GENOMIC DNA]</scope>
    <source>
        <strain evidence="3">CQN31</strain>
    </source>
</reference>
<dbReference type="Proteomes" id="UP000245765">
    <property type="component" value="Unassembled WGS sequence"/>
</dbReference>
<dbReference type="OrthoDB" id="8550083at2"/>
<name>A0A317FJK4_9PROT</name>
<keyword evidence="1" id="KW-0812">Transmembrane</keyword>
<dbReference type="EMBL" id="QGNA01000001">
    <property type="protein sequence ID" value="PWS39180.1"/>
    <property type="molecule type" value="Genomic_DNA"/>
</dbReference>
<accession>A0A317FJK4</accession>
<proteinExistence type="predicted"/>
<protein>
    <submittedName>
        <fullName evidence="2">Exopolysaccharide biosynthesis protein</fullName>
    </submittedName>
</protein>
<keyword evidence="3" id="KW-1185">Reference proteome</keyword>
<dbReference type="PANTHER" id="PTHR41795:SF1">
    <property type="entry name" value="EXOPOLYSACCHARIDE SYNTHESIS PROTEIN"/>
    <property type="match status" value="1"/>
</dbReference>
<dbReference type="RefSeq" id="WP_109869801.1">
    <property type="nucleotide sequence ID" value="NZ_QGNA01000001.1"/>
</dbReference>
<dbReference type="PIRSF" id="PIRSF033239">
    <property type="entry name" value="ExoD"/>
    <property type="match status" value="1"/>
</dbReference>
<sequence>MLITLRGAHRRQGRARLEEGSAIDGLRDAPHAPHAEAHAIPVSELVCAIARTWPSDRVTLGGLIEALGPRGYGVLIVLFALPNLLPIYIPGLSPIFGIPLMLICAQLAMGLPAPRLPRFLTTRSMRRTDLVMITEKATPWLRRVERWVRPRPSVVTSRLGERLVGAYGVWLGLIVIVPLPLTNGPPSLACMIMAIGLMEEDTLTILAGAAFGVVASFLGLSIIGTVFYALLAGFSWLFGLA</sequence>
<feature type="transmembrane region" description="Helical" evidence="1">
    <location>
        <begin position="205"/>
        <end position="238"/>
    </location>
</feature>
<evidence type="ECO:0000313" key="3">
    <source>
        <dbReference type="Proteomes" id="UP000245765"/>
    </source>
</evidence>
<dbReference type="Pfam" id="PF06055">
    <property type="entry name" value="ExoD"/>
    <property type="match status" value="1"/>
</dbReference>
<keyword evidence="1" id="KW-1133">Transmembrane helix</keyword>
<dbReference type="InterPro" id="IPR010331">
    <property type="entry name" value="ExoD"/>
</dbReference>
<dbReference type="AlphaFoldDB" id="A0A317FJK4"/>
<comment type="caution">
    <text evidence="2">The sequence shown here is derived from an EMBL/GenBank/DDBJ whole genome shotgun (WGS) entry which is preliminary data.</text>
</comment>
<keyword evidence="1" id="KW-0472">Membrane</keyword>
<organism evidence="2 3">
    <name type="scientific">Falsiroseomonas bella</name>
    <dbReference type="NCBI Taxonomy" id="2184016"/>
    <lineage>
        <taxon>Bacteria</taxon>
        <taxon>Pseudomonadati</taxon>
        <taxon>Pseudomonadota</taxon>
        <taxon>Alphaproteobacteria</taxon>
        <taxon>Acetobacterales</taxon>
        <taxon>Roseomonadaceae</taxon>
        <taxon>Falsiroseomonas</taxon>
    </lineage>
</organism>